<feature type="binding site" evidence="18">
    <location>
        <position position="156"/>
    </location>
    <ligand>
        <name>(6S)-NADPHX</name>
        <dbReference type="ChEBI" id="CHEBI:64076"/>
    </ligand>
</feature>
<dbReference type="Proteomes" id="UP000324209">
    <property type="component" value="Chromosome"/>
</dbReference>
<comment type="subunit">
    <text evidence="17">Homotetramer.</text>
</comment>
<evidence type="ECO:0000256" key="7">
    <source>
        <dbReference type="ARBA" id="ARBA00022840"/>
    </source>
</evidence>
<comment type="similarity">
    <text evidence="18">Belongs to the NnrE/AIBP family.</text>
</comment>
<dbReference type="Gene3D" id="3.40.50.10260">
    <property type="entry name" value="YjeF N-terminal domain"/>
    <property type="match status" value="1"/>
</dbReference>
<feature type="binding site" evidence="18">
    <location>
        <begin position="56"/>
        <end position="60"/>
    </location>
    <ligand>
        <name>(6S)-NADPHX</name>
        <dbReference type="ChEBI" id="CHEBI:64076"/>
    </ligand>
</feature>
<feature type="domain" description="YjeF N-terminal" evidence="21">
    <location>
        <begin position="9"/>
        <end position="213"/>
    </location>
</feature>
<dbReference type="EC" id="4.2.1.136" evidence="19"/>
<feature type="binding site" evidence="18">
    <location>
        <position position="159"/>
    </location>
    <ligand>
        <name>K(+)</name>
        <dbReference type="ChEBI" id="CHEBI:29103"/>
    </ligand>
</feature>
<keyword evidence="12 17" id="KW-0456">Lyase</keyword>
<dbReference type="AlphaFoldDB" id="A0A5C1QRC1"/>
<dbReference type="GO" id="GO:0110051">
    <property type="term" value="P:metabolite repair"/>
    <property type="evidence" value="ECO:0007669"/>
    <property type="project" value="TreeGrafter"/>
</dbReference>
<protein>
    <recommendedName>
        <fullName evidence="19">Bifunctional NAD(P)H-hydrate repair enzyme</fullName>
    </recommendedName>
    <alternativeName>
        <fullName evidence="19">Nicotinamide nucleotide repair protein</fullName>
    </alternativeName>
    <domain>
        <recommendedName>
            <fullName evidence="19">ADP-dependent (S)-NAD(P)H-hydrate dehydratase</fullName>
            <ecNumber evidence="19">4.2.1.136</ecNumber>
        </recommendedName>
        <alternativeName>
            <fullName evidence="19">ADP-dependent NAD(P)HX dehydratase</fullName>
        </alternativeName>
    </domain>
    <domain>
        <recommendedName>
            <fullName evidence="19">NAD(P)H-hydrate epimerase</fullName>
            <ecNumber evidence="19">5.1.99.6</ecNumber>
        </recommendedName>
    </domain>
</protein>
<comment type="similarity">
    <text evidence="4 19">In the C-terminal section; belongs to the NnrD/CARKD family.</text>
</comment>
<dbReference type="GO" id="GO:0046872">
    <property type="term" value="F:metal ion binding"/>
    <property type="evidence" value="ECO:0007669"/>
    <property type="project" value="UniProtKB-UniRule"/>
</dbReference>
<dbReference type="SUPFAM" id="SSF64153">
    <property type="entry name" value="YjeF N-terminal domain-like"/>
    <property type="match status" value="1"/>
</dbReference>
<evidence type="ECO:0000256" key="13">
    <source>
        <dbReference type="ARBA" id="ARBA00023268"/>
    </source>
</evidence>
<dbReference type="GO" id="GO:0046496">
    <property type="term" value="P:nicotinamide nucleotide metabolic process"/>
    <property type="evidence" value="ECO:0007669"/>
    <property type="project" value="UniProtKB-UniRule"/>
</dbReference>
<dbReference type="Gene3D" id="3.40.1190.20">
    <property type="match status" value="1"/>
</dbReference>
<dbReference type="CDD" id="cd01171">
    <property type="entry name" value="YXKO-related"/>
    <property type="match status" value="1"/>
</dbReference>
<dbReference type="GO" id="GO:0052855">
    <property type="term" value="F:ADP-dependent NAD(P)H-hydrate dehydratase activity"/>
    <property type="evidence" value="ECO:0007669"/>
    <property type="project" value="UniProtKB-UniRule"/>
</dbReference>
<evidence type="ECO:0000259" key="20">
    <source>
        <dbReference type="PROSITE" id="PS51383"/>
    </source>
</evidence>
<dbReference type="GO" id="GO:0052856">
    <property type="term" value="F:NAD(P)HX epimerase activity"/>
    <property type="evidence" value="ECO:0007669"/>
    <property type="project" value="UniProtKB-UniRule"/>
</dbReference>
<keyword evidence="5 18" id="KW-0479">Metal-binding</keyword>
<feature type="binding site" evidence="17">
    <location>
        <position position="325"/>
    </location>
    <ligand>
        <name>(6S)-NADPHX</name>
        <dbReference type="ChEBI" id="CHEBI:64076"/>
    </ligand>
</feature>
<comment type="similarity">
    <text evidence="3 19">In the N-terminal section; belongs to the NnrE/AIBP family.</text>
</comment>
<evidence type="ECO:0000256" key="3">
    <source>
        <dbReference type="ARBA" id="ARBA00006001"/>
    </source>
</evidence>
<dbReference type="Pfam" id="PF01256">
    <property type="entry name" value="Carb_kinase"/>
    <property type="match status" value="1"/>
</dbReference>
<keyword evidence="23" id="KW-1185">Reference proteome</keyword>
<dbReference type="HAMAP" id="MF_01965">
    <property type="entry name" value="NADHX_dehydratase"/>
    <property type="match status" value="1"/>
</dbReference>
<dbReference type="EMBL" id="CP036150">
    <property type="protein sequence ID" value="QEN09116.1"/>
    <property type="molecule type" value="Genomic_DNA"/>
</dbReference>
<proteinExistence type="inferred from homology"/>
<comment type="cofactor">
    <cofactor evidence="17">
        <name>Mg(2+)</name>
        <dbReference type="ChEBI" id="CHEBI:18420"/>
    </cofactor>
</comment>
<dbReference type="InterPro" id="IPR017953">
    <property type="entry name" value="Carbohydrate_kinase_pred_CS"/>
</dbReference>
<organism evidence="22 23">
    <name type="scientific">Oceanispirochaeta crateris</name>
    <dbReference type="NCBI Taxonomy" id="2518645"/>
    <lineage>
        <taxon>Bacteria</taxon>
        <taxon>Pseudomonadati</taxon>
        <taxon>Spirochaetota</taxon>
        <taxon>Spirochaetia</taxon>
        <taxon>Spirochaetales</taxon>
        <taxon>Spirochaetaceae</taxon>
        <taxon>Oceanispirochaeta</taxon>
    </lineage>
</organism>
<feature type="binding site" evidence="17">
    <location>
        <position position="433"/>
    </location>
    <ligand>
        <name>AMP</name>
        <dbReference type="ChEBI" id="CHEBI:456215"/>
    </ligand>
</feature>
<feature type="binding site" evidence="17">
    <location>
        <position position="254"/>
    </location>
    <ligand>
        <name>(6S)-NADPHX</name>
        <dbReference type="ChEBI" id="CHEBI:64076"/>
    </ligand>
</feature>
<keyword evidence="11 18" id="KW-0413">Isomerase</keyword>
<comment type="catalytic activity">
    <reaction evidence="16 17 19">
        <text>(6S)-NADPHX + ADP = AMP + phosphate + NADPH + H(+)</text>
        <dbReference type="Rhea" id="RHEA:32235"/>
        <dbReference type="ChEBI" id="CHEBI:15378"/>
        <dbReference type="ChEBI" id="CHEBI:43474"/>
        <dbReference type="ChEBI" id="CHEBI:57783"/>
        <dbReference type="ChEBI" id="CHEBI:64076"/>
        <dbReference type="ChEBI" id="CHEBI:456215"/>
        <dbReference type="ChEBI" id="CHEBI:456216"/>
        <dbReference type="EC" id="4.2.1.136"/>
    </reaction>
</comment>
<dbReference type="Pfam" id="PF03853">
    <property type="entry name" value="YjeF_N"/>
    <property type="match status" value="1"/>
</dbReference>
<dbReference type="PROSITE" id="PS51385">
    <property type="entry name" value="YJEF_N"/>
    <property type="match status" value="1"/>
</dbReference>
<dbReference type="PANTHER" id="PTHR12592">
    <property type="entry name" value="ATP-DEPENDENT (S)-NAD(P)H-HYDRATE DEHYDRATASE FAMILY MEMBER"/>
    <property type="match status" value="1"/>
</dbReference>
<evidence type="ECO:0000256" key="17">
    <source>
        <dbReference type="HAMAP-Rule" id="MF_01965"/>
    </source>
</evidence>
<dbReference type="PROSITE" id="PS01050">
    <property type="entry name" value="YJEF_C_2"/>
    <property type="match status" value="1"/>
</dbReference>
<comment type="function">
    <text evidence="14 19">Bifunctional enzyme that catalyzes the epimerization of the S- and R-forms of NAD(P)HX and the dehydration of the S-form of NAD(P)HX at the expense of ADP, which is converted to AMP. This allows the repair of both epimers of NAD(P)HX, a damaged form of NAD(P)H that is a result of enzymatic or heat-dependent hydration.</text>
</comment>
<evidence type="ECO:0000313" key="22">
    <source>
        <dbReference type="EMBL" id="QEN09116.1"/>
    </source>
</evidence>
<dbReference type="InterPro" id="IPR029056">
    <property type="entry name" value="Ribokinase-like"/>
</dbReference>
<reference evidence="22 23" key="1">
    <citation type="submission" date="2019-02" db="EMBL/GenBank/DDBJ databases">
        <title>Complete Genome Sequence and Methylome Analysis of free living Spirochaetas.</title>
        <authorList>
            <person name="Fomenkov A."/>
            <person name="Dubinina G."/>
            <person name="Leshcheva N."/>
            <person name="Mikheeva N."/>
            <person name="Grabovich M."/>
            <person name="Vincze T."/>
            <person name="Roberts R.J."/>
        </authorList>
    </citation>
    <scope>NUCLEOTIDE SEQUENCE [LARGE SCALE GENOMIC DNA]</scope>
    <source>
        <strain evidence="22 23">K2</strain>
    </source>
</reference>
<evidence type="ECO:0000256" key="15">
    <source>
        <dbReference type="ARBA" id="ARBA00048238"/>
    </source>
</evidence>
<evidence type="ECO:0000259" key="21">
    <source>
        <dbReference type="PROSITE" id="PS51385"/>
    </source>
</evidence>
<comment type="similarity">
    <text evidence="17">Belongs to the NnrD/CARKD family.</text>
</comment>
<evidence type="ECO:0000256" key="2">
    <source>
        <dbReference type="ARBA" id="ARBA00000909"/>
    </source>
</evidence>
<name>A0A5C1QRC1_9SPIO</name>
<keyword evidence="6 17" id="KW-0547">Nucleotide-binding</keyword>
<dbReference type="InterPro" id="IPR030677">
    <property type="entry name" value="Nnr"/>
</dbReference>
<evidence type="ECO:0000256" key="1">
    <source>
        <dbReference type="ARBA" id="ARBA00000013"/>
    </source>
</evidence>
<dbReference type="KEGG" id="ock:EXM22_14425"/>
<evidence type="ECO:0000256" key="18">
    <source>
        <dbReference type="HAMAP-Rule" id="MF_01966"/>
    </source>
</evidence>
<evidence type="ECO:0000256" key="12">
    <source>
        <dbReference type="ARBA" id="ARBA00023239"/>
    </source>
</evidence>
<evidence type="ECO:0000256" key="11">
    <source>
        <dbReference type="ARBA" id="ARBA00023235"/>
    </source>
</evidence>
<accession>A0A5C1QRC1</accession>
<evidence type="ECO:0000256" key="10">
    <source>
        <dbReference type="ARBA" id="ARBA00023027"/>
    </source>
</evidence>
<evidence type="ECO:0000256" key="14">
    <source>
        <dbReference type="ARBA" id="ARBA00025153"/>
    </source>
</evidence>
<dbReference type="GO" id="GO:0005524">
    <property type="term" value="F:ATP binding"/>
    <property type="evidence" value="ECO:0007669"/>
    <property type="project" value="UniProtKB-UniRule"/>
</dbReference>
<dbReference type="SUPFAM" id="SSF53613">
    <property type="entry name" value="Ribokinase-like"/>
    <property type="match status" value="1"/>
</dbReference>
<dbReference type="EC" id="5.1.99.6" evidence="19"/>
<dbReference type="NCBIfam" id="TIGR00196">
    <property type="entry name" value="yjeF_cterm"/>
    <property type="match status" value="1"/>
</dbReference>
<sequence length="510" mass="55456">MKVLNPDEMRRMDETCIHKYKVPAQILMENAALSALSVIQEEYPHHSVLLVCGSGNNGGDGLALARILFSLEKDVEVLLLGNPDHFSKETSQNYRAVREIGIPLSLNPNDEELSFKPNRLIVDALLGIGLNRTVSEKYKAIIERMNHSGAPIFSLDIPSGIDGTTAQPRGISIRADKTICFGAPKRGNILSPGYVYNGELFCSRISFPPPLIRDWPGKTEFNIPSPLIQRDPLGYKNSFGRILIIGGGKNYQGAPALAAQAAYRSGAGYVTAAVPQSQASGFSAHCPEAVIQELQETTEKTISEKNETLLLDLASKHDVVLMGPGMTGQEETVSLIRKLIPLIPVPLVLDADGLNALAGSPDLTSKRKFQTVITPHLGEQKRLRLGLTEDQSLEERYGVICVYKGPRSRICQSDGKEYINLTGNDALGTAGSGDVLAGMVATLIATQESVIQGVCKAVLLHGLTAERYPGARESFTASDIIEALPRCLLEYKNNYNEMKQTFLGKMKMIP</sequence>
<evidence type="ECO:0000313" key="23">
    <source>
        <dbReference type="Proteomes" id="UP000324209"/>
    </source>
</evidence>
<dbReference type="HAMAP" id="MF_01966">
    <property type="entry name" value="NADHX_epimerase"/>
    <property type="match status" value="1"/>
</dbReference>
<evidence type="ECO:0000256" key="16">
    <source>
        <dbReference type="ARBA" id="ARBA00049209"/>
    </source>
</evidence>
<dbReference type="NCBIfam" id="TIGR00197">
    <property type="entry name" value="yjeF_nterm"/>
    <property type="match status" value="1"/>
</dbReference>
<comment type="cofactor">
    <cofactor evidence="18 19">
        <name>K(+)</name>
        <dbReference type="ChEBI" id="CHEBI:29103"/>
    </cofactor>
    <text evidence="18 19">Binds 1 potassium ion per subunit.</text>
</comment>
<dbReference type="PIRSF" id="PIRSF017184">
    <property type="entry name" value="Nnr"/>
    <property type="match status" value="1"/>
</dbReference>
<dbReference type="PANTHER" id="PTHR12592:SF0">
    <property type="entry name" value="ATP-DEPENDENT (S)-NAD(P)H-HYDRATE DEHYDRATASE"/>
    <property type="match status" value="1"/>
</dbReference>
<keyword evidence="9 18" id="KW-0630">Potassium</keyword>
<comment type="catalytic activity">
    <reaction evidence="2 18 19">
        <text>(6R)-NADPHX = (6S)-NADPHX</text>
        <dbReference type="Rhea" id="RHEA:32227"/>
        <dbReference type="ChEBI" id="CHEBI:64076"/>
        <dbReference type="ChEBI" id="CHEBI:64077"/>
        <dbReference type="EC" id="5.1.99.6"/>
    </reaction>
</comment>
<feature type="binding site" evidence="17">
    <location>
        <position position="376"/>
    </location>
    <ligand>
        <name>(6S)-NADPHX</name>
        <dbReference type="ChEBI" id="CHEBI:64076"/>
    </ligand>
</feature>
<evidence type="ECO:0000256" key="5">
    <source>
        <dbReference type="ARBA" id="ARBA00022723"/>
    </source>
</evidence>
<comment type="function">
    <text evidence="17">Catalyzes the dehydration of the S-form of NAD(P)HX at the expense of ADP, which is converted to AMP. Together with NAD(P)HX epimerase, which catalyzes the epimerization of the S- and R-forms, the enzyme allows the repair of both epimers of NAD(P)HX, a damaged form of NAD(P)H that is a result of enzymatic or heat-dependent hydration.</text>
</comment>
<feature type="binding site" evidence="18">
    <location>
        <begin position="127"/>
        <end position="133"/>
    </location>
    <ligand>
        <name>(6S)-NADPHX</name>
        <dbReference type="ChEBI" id="CHEBI:64076"/>
    </ligand>
</feature>
<evidence type="ECO:0000256" key="8">
    <source>
        <dbReference type="ARBA" id="ARBA00022857"/>
    </source>
</evidence>
<dbReference type="PROSITE" id="PS51383">
    <property type="entry name" value="YJEF_C_3"/>
    <property type="match status" value="1"/>
</dbReference>
<feature type="binding site" evidence="18">
    <location>
        <position position="123"/>
    </location>
    <ligand>
        <name>K(+)</name>
        <dbReference type="ChEBI" id="CHEBI:29103"/>
    </ligand>
</feature>
<dbReference type="InterPro" id="IPR004443">
    <property type="entry name" value="YjeF_N_dom"/>
</dbReference>
<evidence type="ECO:0000256" key="19">
    <source>
        <dbReference type="PIRNR" id="PIRNR017184"/>
    </source>
</evidence>
<comment type="function">
    <text evidence="18">Catalyzes the epimerization of the S- and R-forms of NAD(P)HX, a damaged form of NAD(P)H that is a result of enzymatic or heat-dependent hydration. This is a prerequisite for the S-specific NAD(P)H-hydrate dehydratase to allow the repair of both epimers of NAD(P)HX.</text>
</comment>
<feature type="domain" description="YjeF C-terminal" evidence="20">
    <location>
        <begin position="219"/>
        <end position="491"/>
    </location>
</feature>
<feature type="binding site" evidence="18">
    <location>
        <position position="138"/>
    </location>
    <ligand>
        <name>(6S)-NADPHX</name>
        <dbReference type="ChEBI" id="CHEBI:64076"/>
    </ligand>
</feature>
<dbReference type="InterPro" id="IPR036652">
    <property type="entry name" value="YjeF_N_dom_sf"/>
</dbReference>
<keyword evidence="10 17" id="KW-0520">NAD</keyword>
<evidence type="ECO:0000256" key="6">
    <source>
        <dbReference type="ARBA" id="ARBA00022741"/>
    </source>
</evidence>
<dbReference type="OrthoDB" id="9806925at2"/>
<comment type="catalytic activity">
    <reaction evidence="1 18 19">
        <text>(6R)-NADHX = (6S)-NADHX</text>
        <dbReference type="Rhea" id="RHEA:32215"/>
        <dbReference type="ChEBI" id="CHEBI:64074"/>
        <dbReference type="ChEBI" id="CHEBI:64075"/>
        <dbReference type="EC" id="5.1.99.6"/>
    </reaction>
</comment>
<feature type="binding site" evidence="17">
    <location>
        <begin position="404"/>
        <end position="408"/>
    </location>
    <ligand>
        <name>AMP</name>
        <dbReference type="ChEBI" id="CHEBI:456215"/>
    </ligand>
</feature>
<gene>
    <name evidence="18" type="primary">nnrE</name>
    <name evidence="17" type="synonym">nnrD</name>
    <name evidence="22" type="ORF">EXM22_14425</name>
</gene>
<evidence type="ECO:0000256" key="9">
    <source>
        <dbReference type="ARBA" id="ARBA00022958"/>
    </source>
</evidence>
<dbReference type="RefSeq" id="WP_149487192.1">
    <property type="nucleotide sequence ID" value="NZ_CP036150.1"/>
</dbReference>
<comment type="catalytic activity">
    <reaction evidence="15 17 19">
        <text>(6S)-NADHX + ADP = AMP + phosphate + NADH + H(+)</text>
        <dbReference type="Rhea" id="RHEA:32223"/>
        <dbReference type="ChEBI" id="CHEBI:15378"/>
        <dbReference type="ChEBI" id="CHEBI:43474"/>
        <dbReference type="ChEBI" id="CHEBI:57945"/>
        <dbReference type="ChEBI" id="CHEBI:64074"/>
        <dbReference type="ChEBI" id="CHEBI:456215"/>
        <dbReference type="ChEBI" id="CHEBI:456216"/>
        <dbReference type="EC" id="4.2.1.136"/>
    </reaction>
</comment>
<keyword evidence="13" id="KW-0511">Multifunctional enzyme</keyword>
<keyword evidence="7 17" id="KW-0067">ATP-binding</keyword>
<dbReference type="InterPro" id="IPR000631">
    <property type="entry name" value="CARKD"/>
</dbReference>
<keyword evidence="8 17" id="KW-0521">NADP</keyword>
<feature type="binding site" evidence="17">
    <location>
        <position position="434"/>
    </location>
    <ligand>
        <name>(6S)-NADPHX</name>
        <dbReference type="ChEBI" id="CHEBI:64076"/>
    </ligand>
</feature>
<evidence type="ECO:0000256" key="4">
    <source>
        <dbReference type="ARBA" id="ARBA00009524"/>
    </source>
</evidence>
<feature type="binding site" evidence="18">
    <location>
        <position position="57"/>
    </location>
    <ligand>
        <name>K(+)</name>
        <dbReference type="ChEBI" id="CHEBI:29103"/>
    </ligand>
</feature>